<evidence type="ECO:0000313" key="4">
    <source>
        <dbReference type="Proteomes" id="UP000288012"/>
    </source>
</evidence>
<reference evidence="3 4" key="1">
    <citation type="submission" date="2018-12" db="EMBL/GenBank/DDBJ databases">
        <title>Legionella sp,whole genome shotgun sequence.</title>
        <authorList>
            <person name="Wu H."/>
        </authorList>
    </citation>
    <scope>NUCLEOTIDE SEQUENCE [LARGE SCALE GENOMIC DNA]</scope>
    <source>
        <strain evidence="4">km714</strain>
    </source>
</reference>
<dbReference type="RefSeq" id="WP_126953263.1">
    <property type="nucleotide sequence ID" value="NZ_RZGR01000010.1"/>
</dbReference>
<dbReference type="InterPro" id="IPR002347">
    <property type="entry name" value="SDR_fam"/>
</dbReference>
<proteinExistence type="inferred from homology"/>
<dbReference type="EMBL" id="RZGR01000010">
    <property type="protein sequence ID" value="RUQ88797.1"/>
    <property type="molecule type" value="Genomic_DNA"/>
</dbReference>
<dbReference type="AlphaFoldDB" id="A0A3S0VNF4"/>
<protein>
    <submittedName>
        <fullName evidence="3">Pteridine reductase</fullName>
        <ecNumber evidence="3">1.5.1.33</ecNumber>
    </submittedName>
</protein>
<dbReference type="PANTHER" id="PTHR43639:SF1">
    <property type="entry name" value="SHORT-CHAIN DEHYDROGENASE_REDUCTASE FAMILY PROTEIN"/>
    <property type="match status" value="1"/>
</dbReference>
<evidence type="ECO:0000256" key="1">
    <source>
        <dbReference type="ARBA" id="ARBA00006484"/>
    </source>
</evidence>
<dbReference type="EC" id="1.5.1.33" evidence="3"/>
<dbReference type="SUPFAM" id="SSF51735">
    <property type="entry name" value="NAD(P)-binding Rossmann-fold domains"/>
    <property type="match status" value="1"/>
</dbReference>
<evidence type="ECO:0000256" key="2">
    <source>
        <dbReference type="ARBA" id="ARBA00023002"/>
    </source>
</evidence>
<dbReference type="InterPro" id="IPR036291">
    <property type="entry name" value="NAD(P)-bd_dom_sf"/>
</dbReference>
<dbReference type="Pfam" id="PF13561">
    <property type="entry name" value="adh_short_C2"/>
    <property type="match status" value="1"/>
</dbReference>
<organism evidence="3 4">
    <name type="scientific">Legionella septentrionalis</name>
    <dbReference type="NCBI Taxonomy" id="2498109"/>
    <lineage>
        <taxon>Bacteria</taxon>
        <taxon>Pseudomonadati</taxon>
        <taxon>Pseudomonadota</taxon>
        <taxon>Gammaproteobacteria</taxon>
        <taxon>Legionellales</taxon>
        <taxon>Legionellaceae</taxon>
        <taxon>Legionella</taxon>
    </lineage>
</organism>
<comment type="caution">
    <text evidence="3">The sequence shown here is derived from an EMBL/GenBank/DDBJ whole genome shotgun (WGS) entry which is preliminary data.</text>
</comment>
<dbReference type="Proteomes" id="UP000288012">
    <property type="component" value="Unassembled WGS sequence"/>
</dbReference>
<dbReference type="NCBIfam" id="NF006598">
    <property type="entry name" value="PRK09135.1"/>
    <property type="match status" value="1"/>
</dbReference>
<dbReference type="PANTHER" id="PTHR43639">
    <property type="entry name" value="OXIDOREDUCTASE, SHORT-CHAIN DEHYDROGENASE/REDUCTASE FAMILY (AFU_ORTHOLOGUE AFUA_5G02870)"/>
    <property type="match status" value="1"/>
</dbReference>
<accession>A0A3S0VNF4</accession>
<dbReference type="Gene3D" id="3.40.50.720">
    <property type="entry name" value="NAD(P)-binding Rossmann-like Domain"/>
    <property type="match status" value="1"/>
</dbReference>
<evidence type="ECO:0000313" key="3">
    <source>
        <dbReference type="EMBL" id="RUQ88797.1"/>
    </source>
</evidence>
<gene>
    <name evidence="3" type="ORF">EKM59_04475</name>
</gene>
<keyword evidence="4" id="KW-1185">Reference proteome</keyword>
<dbReference type="OrthoDB" id="9793499at2"/>
<name>A0A3S0VNF4_9GAMM</name>
<dbReference type="PRINTS" id="PR00080">
    <property type="entry name" value="SDRFAMILY"/>
</dbReference>
<comment type="similarity">
    <text evidence="1">Belongs to the short-chain dehydrogenases/reductases (SDR) family.</text>
</comment>
<sequence length="249" mass="27455">MNPLNTQAPVALITGSARRIGATIAEYLHGAGYQVVIHYRHAKEDACALTQRLNQARLNSAFALCGDLTHPGVCEKLVQETIAWAKRLDLLVNNASLFLRTDITKPDEQDWHNLFMANVHAPFWLSKSAYPYLAEQKGCIINITDLHATKPLKDYAIYCQSKAAFAMQTKVLAREFAPDVRVNAVAPGAIAWPEGENQLSKAIQEKIIAQTPLKKHGEPLYIAQALLALAQNPFVTGETLHVDGGRHLL</sequence>
<dbReference type="GO" id="GO:0047040">
    <property type="term" value="F:pteridine reductase activity"/>
    <property type="evidence" value="ECO:0007669"/>
    <property type="project" value="UniProtKB-EC"/>
</dbReference>
<dbReference type="PRINTS" id="PR00081">
    <property type="entry name" value="GDHRDH"/>
</dbReference>
<keyword evidence="2 3" id="KW-0560">Oxidoreductase</keyword>